<feature type="domain" description="ArnR1-like winged helix-turn-helix" evidence="1">
    <location>
        <begin position="144"/>
        <end position="201"/>
    </location>
</feature>
<proteinExistence type="predicted"/>
<protein>
    <submittedName>
        <fullName evidence="3">Uncharacterized protein</fullName>
    </submittedName>
</protein>
<organism evidence="3 4">
    <name type="scientific">Acidianus sulfidivorans JP7</name>
    <dbReference type="NCBI Taxonomy" id="619593"/>
    <lineage>
        <taxon>Archaea</taxon>
        <taxon>Thermoproteota</taxon>
        <taxon>Thermoprotei</taxon>
        <taxon>Sulfolobales</taxon>
        <taxon>Sulfolobaceae</taxon>
        <taxon>Acidianus</taxon>
    </lineage>
</organism>
<dbReference type="InterPro" id="IPR036388">
    <property type="entry name" value="WH-like_DNA-bd_sf"/>
</dbReference>
<dbReference type="Gene3D" id="3.40.50.11700">
    <property type="match status" value="1"/>
</dbReference>
<dbReference type="SUPFAM" id="SSF46785">
    <property type="entry name" value="Winged helix' DNA-binding domain"/>
    <property type="match status" value="1"/>
</dbReference>
<gene>
    <name evidence="3" type="ORF">DFR86_10245</name>
</gene>
<dbReference type="Gene3D" id="1.10.10.10">
    <property type="entry name" value="Winged helix-like DNA-binding domain superfamily/Winged helix DNA-binding domain"/>
    <property type="match status" value="1"/>
</dbReference>
<accession>A0A2U9IPA2</accession>
<dbReference type="NCBIfam" id="TIGR01884">
    <property type="entry name" value="cas_HTH"/>
    <property type="match status" value="1"/>
</dbReference>
<evidence type="ECO:0000313" key="3">
    <source>
        <dbReference type="EMBL" id="AWR97879.1"/>
    </source>
</evidence>
<dbReference type="GeneID" id="36838352"/>
<feature type="domain" description="Csa3 N-terminal" evidence="2">
    <location>
        <begin position="2"/>
        <end position="117"/>
    </location>
</feature>
<sequence>MILITTFGFDEKFQIKSVLNLGKNLEKTIIIAEESETEKSKKALASFINFLDNLSIQHEILRIDPQNIICSISKILHTINSNKGVIVLDLSGGDKIITIETLIALVLSGIDATVEVQDNKYEETKVTFSTSDLIRGDINDDHIKILIEILKGNKNIYKISKATNMSTSSVSRKLQKLIKYGYIKKESNEYSLTTKGLIIAKSKLYNLRT</sequence>
<dbReference type="AlphaFoldDB" id="A0A2U9IPA2"/>
<dbReference type="Pfam" id="PF22662">
    <property type="entry name" value="Csa3_N"/>
    <property type="match status" value="1"/>
</dbReference>
<dbReference type="InterPro" id="IPR036390">
    <property type="entry name" value="WH_DNA-bd_sf"/>
</dbReference>
<name>A0A2U9IPA2_9CREN</name>
<dbReference type="InterPro" id="IPR054588">
    <property type="entry name" value="Csa3_N"/>
</dbReference>
<reference evidence="3 4" key="1">
    <citation type="submission" date="2018-05" db="EMBL/GenBank/DDBJ databases">
        <title>Complete Genome Sequences of Extremely Thermoacidophilic, Metal-Mobilizing Type-Strain Members of the Archaeal Family Sulfolobaceae: Acidianus brierleyi DSM-1651T, Acidianus sulfidivorans DSM-18786T, Metallosphaera hakonensis DSM-7519T, and Metallosphaera prunae DSM-10039T.</title>
        <authorList>
            <person name="Counts J.A."/>
            <person name="Kelly R.M."/>
        </authorList>
    </citation>
    <scope>NUCLEOTIDE SEQUENCE [LARGE SCALE GENOMIC DNA]</scope>
    <source>
        <strain evidence="3 4">JP7</strain>
    </source>
</reference>
<keyword evidence="4" id="KW-1185">Reference proteome</keyword>
<evidence type="ECO:0000259" key="2">
    <source>
        <dbReference type="Pfam" id="PF22662"/>
    </source>
</evidence>
<dbReference type="RefSeq" id="WP_110380769.1">
    <property type="nucleotide sequence ID" value="NZ_CP029288.2"/>
</dbReference>
<dbReference type="InterPro" id="IPR038723">
    <property type="entry name" value="ArnR1-like_HTH"/>
</dbReference>
<dbReference type="EMBL" id="CP029288">
    <property type="protein sequence ID" value="AWR97879.1"/>
    <property type="molecule type" value="Genomic_DNA"/>
</dbReference>
<dbReference type="Proteomes" id="UP000248410">
    <property type="component" value="Chromosome"/>
</dbReference>
<dbReference type="InterPro" id="IPR010163">
    <property type="entry name" value="Csa3"/>
</dbReference>
<dbReference type="OrthoDB" id="97174at2157"/>
<evidence type="ECO:0000259" key="1">
    <source>
        <dbReference type="Pfam" id="PF14947"/>
    </source>
</evidence>
<evidence type="ECO:0000313" key="4">
    <source>
        <dbReference type="Proteomes" id="UP000248410"/>
    </source>
</evidence>
<dbReference type="KEGG" id="asul:DFR86_10245"/>
<dbReference type="Pfam" id="PF14947">
    <property type="entry name" value="HTH_45"/>
    <property type="match status" value="1"/>
</dbReference>